<evidence type="ECO:0000256" key="1">
    <source>
        <dbReference type="ARBA" id="ARBA00007398"/>
    </source>
</evidence>
<feature type="domain" description="Asteroid" evidence="3">
    <location>
        <begin position="168"/>
        <end position="257"/>
    </location>
</feature>
<protein>
    <recommendedName>
        <fullName evidence="3">Asteroid domain-containing protein</fullName>
    </recommendedName>
</protein>
<reference evidence="4" key="2">
    <citation type="submission" date="2025-08" db="UniProtKB">
        <authorList>
            <consortium name="Ensembl"/>
        </authorList>
    </citation>
    <scope>IDENTIFICATION</scope>
</reference>
<dbReference type="InterPro" id="IPR026832">
    <property type="entry name" value="Asteroid"/>
</dbReference>
<reference evidence="4" key="3">
    <citation type="submission" date="2025-09" db="UniProtKB">
        <authorList>
            <consortium name="Ensembl"/>
        </authorList>
    </citation>
    <scope>IDENTIFICATION</scope>
</reference>
<dbReference type="Ensembl" id="ENSOMYT00000165005.1">
    <property type="protein sequence ID" value="ENSOMYP00000117677.1"/>
    <property type="gene ID" value="ENSOMYG00000044619.2"/>
</dbReference>
<sequence length="778" mass="85018">MGVHGLTSYVEGNRGLFQDVRFRDSRLVIDGCSLFFRLYLNHGLDQAHGGDYDAFAALLSTFISALEACNIQPYVVLDGGMDPSDKKLSTLRQRLQSKIQEAESLSRGRHGSVLPLLTRHVFIQVQTHTDGPVQNTGELIHTTLLLFHITFFFFLSLPQVLSQRGVPLVQCPAEADWEIACLANQWGCPVLTNDSDFYIFDLPGGYIPFRFFQWASVSGSPPHHYIPARRYTVSGMCQHFRGMNRELLPLCAVLAGNDYTTKQTYKHIHTLLPQLTTGGKRGGRGRGSPSHIEGLLLWLSSFPGPEEALEEVGRLTGGVERGGGGGRGRGGRGRAGSGGEKSGLCSVLWSGMQEYHLTPQSRLSTWFSGGSSRSPEGLWTATPCPLPEWLCWAAGSGAMAPLVLDVLELRRVLLIPQVENSRLPSSHCSATAIRQALYGILLANQEQGERGETGWGECHRVQRQGGQETQVEGQGERGRGGRQWGKRGRGRGQKQGVGHAGAEPSSGSGQGENIAPSAVESDRGMSVFVEEYDRHNLNLRKCQVEPRTPGTILHLETLCQAPVSVRLGVLYDVLGVKESSLSPLPPHLRLALGVTGFWRREARPFPSLPQVQALLLGMVHGEMARNTHPGQNQNTATEQNLWMKLRLRPGDRRGFDVGVAHSLSQWQACLWSVLSLNQLLCLPLPEPDTAWLFSGSLVHGLVGRLRGGCSPESVLAAAPLSGHIYRSLLAALEDCMLNTLPSSGRRKRGRGGEKGGAPSSQEINNRFALLMTEEEDEE</sequence>
<dbReference type="InterPro" id="IPR039436">
    <property type="entry name" value="Asteroid_dom"/>
</dbReference>
<comment type="similarity">
    <text evidence="1">Belongs to the asteroid family.</text>
</comment>
<proteinExistence type="inferred from homology"/>
<dbReference type="InterPro" id="IPR029060">
    <property type="entry name" value="PIN-like_dom_sf"/>
</dbReference>
<dbReference type="GeneTree" id="ENSGT00390000010145"/>
<dbReference type="SUPFAM" id="SSF88723">
    <property type="entry name" value="PIN domain-like"/>
    <property type="match status" value="1"/>
</dbReference>
<dbReference type="Gene3D" id="3.40.50.1010">
    <property type="entry name" value="5'-nuclease"/>
    <property type="match status" value="1"/>
</dbReference>
<reference evidence="4" key="1">
    <citation type="submission" date="2020-07" db="EMBL/GenBank/DDBJ databases">
        <title>A long reads based de novo assembly of the rainbow trout Arlee double haploid line genome.</title>
        <authorList>
            <person name="Gao G."/>
            <person name="Palti Y."/>
        </authorList>
    </citation>
    <scope>NUCLEOTIDE SEQUENCE [LARGE SCALE GENOMIC DNA]</scope>
</reference>
<evidence type="ECO:0000313" key="5">
    <source>
        <dbReference type="Proteomes" id="UP000694395"/>
    </source>
</evidence>
<evidence type="ECO:0000259" key="3">
    <source>
        <dbReference type="Pfam" id="PF12813"/>
    </source>
</evidence>
<feature type="compositionally biased region" description="Low complexity" evidence="2">
    <location>
        <begin position="463"/>
        <end position="473"/>
    </location>
</feature>
<evidence type="ECO:0000313" key="4">
    <source>
        <dbReference type="Ensembl" id="ENSOMYP00000117677.1"/>
    </source>
</evidence>
<accession>A0A8K9V1A2</accession>
<organism evidence="4 5">
    <name type="scientific">Oncorhynchus mykiss</name>
    <name type="common">Rainbow trout</name>
    <name type="synonym">Salmo gairdneri</name>
    <dbReference type="NCBI Taxonomy" id="8022"/>
    <lineage>
        <taxon>Eukaryota</taxon>
        <taxon>Metazoa</taxon>
        <taxon>Chordata</taxon>
        <taxon>Craniata</taxon>
        <taxon>Vertebrata</taxon>
        <taxon>Euteleostomi</taxon>
        <taxon>Actinopterygii</taxon>
        <taxon>Neopterygii</taxon>
        <taxon>Teleostei</taxon>
        <taxon>Protacanthopterygii</taxon>
        <taxon>Salmoniformes</taxon>
        <taxon>Salmonidae</taxon>
        <taxon>Salmoninae</taxon>
        <taxon>Oncorhynchus</taxon>
    </lineage>
</organism>
<dbReference type="PANTHER" id="PTHR15665">
    <property type="entry name" value="ASTEROID PROTEIN"/>
    <property type="match status" value="1"/>
</dbReference>
<feature type="region of interest" description="Disordered" evidence="2">
    <location>
        <begin position="316"/>
        <end position="340"/>
    </location>
</feature>
<feature type="region of interest" description="Disordered" evidence="2">
    <location>
        <begin position="742"/>
        <end position="778"/>
    </location>
</feature>
<dbReference type="AlphaFoldDB" id="A0A8K9V1A2"/>
<dbReference type="Proteomes" id="UP000694395">
    <property type="component" value="Chromosome 18"/>
</dbReference>
<dbReference type="Pfam" id="PF12813">
    <property type="entry name" value="XPG_I_2"/>
    <property type="match status" value="1"/>
</dbReference>
<feature type="region of interest" description="Disordered" evidence="2">
    <location>
        <begin position="461"/>
        <end position="516"/>
    </location>
</feature>
<evidence type="ECO:0000256" key="2">
    <source>
        <dbReference type="SAM" id="MobiDB-lite"/>
    </source>
</evidence>
<name>A0A8K9V1A2_ONCMY</name>
<dbReference type="PANTHER" id="PTHR15665:SF1">
    <property type="entry name" value="PROTEIN ASTEROID HOMOLOG 1"/>
    <property type="match status" value="1"/>
</dbReference>
<keyword evidence="5" id="KW-1185">Reference proteome</keyword>